<feature type="compositionally biased region" description="Polar residues" evidence="1">
    <location>
        <begin position="55"/>
        <end position="70"/>
    </location>
</feature>
<feature type="compositionally biased region" description="Basic and acidic residues" evidence="1">
    <location>
        <begin position="1"/>
        <end position="27"/>
    </location>
</feature>
<proteinExistence type="predicted"/>
<dbReference type="EMBL" id="QHJG01000021">
    <property type="protein sequence ID" value="PWY55112.1"/>
    <property type="molecule type" value="Genomic_DNA"/>
</dbReference>
<evidence type="ECO:0000313" key="3">
    <source>
        <dbReference type="Proteomes" id="UP000247152"/>
    </source>
</evidence>
<gene>
    <name evidence="2" type="ORF">DGG96_13090</name>
</gene>
<evidence type="ECO:0000256" key="1">
    <source>
        <dbReference type="SAM" id="MobiDB-lite"/>
    </source>
</evidence>
<dbReference type="AlphaFoldDB" id="A0A317U3K6"/>
<evidence type="ECO:0000313" key="2">
    <source>
        <dbReference type="EMBL" id="PWY55112.1"/>
    </source>
</evidence>
<sequence>MSHLEQDNERVEKSETLNRKHIEEHAASSEAQGYRFGDLTRRLLWGTNNHSQVENTTVAPGQVESNQVNTEQEKDYGFELI</sequence>
<feature type="region of interest" description="Disordered" evidence="1">
    <location>
        <begin position="1"/>
        <end position="33"/>
    </location>
</feature>
<protein>
    <submittedName>
        <fullName evidence="2">Uncharacterized protein</fullName>
    </submittedName>
</protein>
<dbReference type="RefSeq" id="WP_110143103.1">
    <property type="nucleotide sequence ID" value="NZ_QHJG01000021.1"/>
</dbReference>
<dbReference type="Proteomes" id="UP000247152">
    <property type="component" value="Unassembled WGS sequence"/>
</dbReference>
<reference evidence="2 3" key="1">
    <citation type="submission" date="2018-05" db="EMBL/GenBank/DDBJ databases">
        <title>Legionella qingyii sp.nov., whole genome shotgun sequence.</title>
        <authorList>
            <person name="Wu H."/>
            <person name="Zhu Q."/>
            <person name="Hu C."/>
        </authorList>
    </citation>
    <scope>NUCLEOTIDE SEQUENCE [LARGE SCALE GENOMIC DNA]</scope>
    <source>
        <strain evidence="2 3">HEB18</strain>
    </source>
</reference>
<feature type="region of interest" description="Disordered" evidence="1">
    <location>
        <begin position="55"/>
        <end position="81"/>
    </location>
</feature>
<accession>A0A317U3K6</accession>
<organism evidence="2 3">
    <name type="scientific">Legionella qingyii</name>
    <dbReference type="NCBI Taxonomy" id="2184757"/>
    <lineage>
        <taxon>Bacteria</taxon>
        <taxon>Pseudomonadati</taxon>
        <taxon>Pseudomonadota</taxon>
        <taxon>Gammaproteobacteria</taxon>
        <taxon>Legionellales</taxon>
        <taxon>Legionellaceae</taxon>
        <taxon>Legionella</taxon>
    </lineage>
</organism>
<name>A0A317U3K6_9GAMM</name>
<comment type="caution">
    <text evidence="2">The sequence shown here is derived from an EMBL/GenBank/DDBJ whole genome shotgun (WGS) entry which is preliminary data.</text>
</comment>
<feature type="compositionally biased region" description="Basic and acidic residues" evidence="1">
    <location>
        <begin position="71"/>
        <end position="81"/>
    </location>
</feature>